<dbReference type="EMBL" id="LBIA02000001">
    <property type="protein sequence ID" value="TKT70293.1"/>
    <property type="molecule type" value="Genomic_DNA"/>
</dbReference>
<dbReference type="GO" id="GO:0018580">
    <property type="term" value="F:nitronate monooxygenase activity"/>
    <property type="evidence" value="ECO:0007669"/>
    <property type="project" value="InterPro"/>
</dbReference>
<dbReference type="InterPro" id="IPR004136">
    <property type="entry name" value="NMO"/>
</dbReference>
<name>A0A4V6BDN3_9BRAD</name>
<dbReference type="InterPro" id="IPR013785">
    <property type="entry name" value="Aldolase_TIM"/>
</dbReference>
<comment type="caution">
    <text evidence="4">The sequence shown here is derived from an EMBL/GenBank/DDBJ whole genome shotgun (WGS) entry which is preliminary data.</text>
</comment>
<keyword evidence="2" id="KW-0288">FMN</keyword>
<dbReference type="SUPFAM" id="SSF51412">
    <property type="entry name" value="Inosine monophosphate dehydrogenase (IMPDH)"/>
    <property type="match status" value="1"/>
</dbReference>
<dbReference type="AlphaFoldDB" id="A0A4V6BDN3"/>
<dbReference type="Pfam" id="PF03060">
    <property type="entry name" value="NMO"/>
    <property type="match status" value="2"/>
</dbReference>
<keyword evidence="1" id="KW-0285">Flavoprotein</keyword>
<evidence type="ECO:0000256" key="1">
    <source>
        <dbReference type="ARBA" id="ARBA00022630"/>
    </source>
</evidence>
<dbReference type="PANTHER" id="PTHR32332:SF31">
    <property type="entry name" value="2-NITROPROPANE DIOXYGENASE FAMILY, PUTATIVE (AFU_ORTHOLOGUE AFUA_2G09850)-RELATED"/>
    <property type="match status" value="1"/>
</dbReference>
<dbReference type="Gene3D" id="3.20.20.70">
    <property type="entry name" value="Aldolase class I"/>
    <property type="match status" value="1"/>
</dbReference>
<sequence>MAIQTVLTEKLGISAPVLLAPMAGVSGGKLAAAVTNAGGLGFIGGGYCDPDWIAKEMKEAGNTRVGVGFITWALERNPDVLNRVIDQQPKAIFLSFGELGSFAAPVKRANLPLIAQVQSVEQARRAAGEGADVIIAQGTEAGGHGSMRATMPLVPAVVDAVGDIPVVAAGGIADGRGLAAALMLGAAGVLCGTAFVVADESLAHPNIKKDAVAGNGDATTRGSLFDIARGIDWPEQWTIRTLTNDFTRQWVNDLDGLGRNLTQEQARYAKARDAGDTSISAIIVGEGIDLVRVQQPADAIMNAMIAQAEELLRRGPAFSTSGR</sequence>
<gene>
    <name evidence="4" type="ORF">YH63_002080</name>
</gene>
<keyword evidence="5" id="KW-1185">Reference proteome</keyword>
<dbReference type="RefSeq" id="WP_046829044.1">
    <property type="nucleotide sequence ID" value="NZ_LBIA02000001.1"/>
</dbReference>
<dbReference type="STRING" id="211460.YH63_16795"/>
<keyword evidence="4" id="KW-0503">Monooxygenase</keyword>
<evidence type="ECO:0000313" key="4">
    <source>
        <dbReference type="EMBL" id="TKT70293.1"/>
    </source>
</evidence>
<dbReference type="CDD" id="cd04730">
    <property type="entry name" value="NPD_like"/>
    <property type="match status" value="1"/>
</dbReference>
<reference evidence="4" key="1">
    <citation type="submission" date="2019-04" db="EMBL/GenBank/DDBJ databases">
        <title>Whole genome sequencing of cave bacteria.</title>
        <authorList>
            <person name="Gan H.M."/>
            <person name="Barton H."/>
            <person name="Savka M.A."/>
        </authorList>
    </citation>
    <scope>NUCLEOTIDE SEQUENCE [LARGE SCALE GENOMIC DNA]</scope>
    <source>
        <strain evidence="4">LC387</strain>
    </source>
</reference>
<evidence type="ECO:0000256" key="3">
    <source>
        <dbReference type="ARBA" id="ARBA00023002"/>
    </source>
</evidence>
<dbReference type="PANTHER" id="PTHR32332">
    <property type="entry name" value="2-NITROPROPANE DIOXYGENASE"/>
    <property type="match status" value="1"/>
</dbReference>
<organism evidence="4 5">
    <name type="scientific">Afipia massiliensis</name>
    <dbReference type="NCBI Taxonomy" id="211460"/>
    <lineage>
        <taxon>Bacteria</taxon>
        <taxon>Pseudomonadati</taxon>
        <taxon>Pseudomonadota</taxon>
        <taxon>Alphaproteobacteria</taxon>
        <taxon>Hyphomicrobiales</taxon>
        <taxon>Nitrobacteraceae</taxon>
        <taxon>Afipia</taxon>
    </lineage>
</organism>
<keyword evidence="3" id="KW-0560">Oxidoreductase</keyword>
<dbReference type="OrthoDB" id="9778912at2"/>
<dbReference type="Proteomes" id="UP000034832">
    <property type="component" value="Unassembled WGS sequence"/>
</dbReference>
<evidence type="ECO:0000313" key="5">
    <source>
        <dbReference type="Proteomes" id="UP000034832"/>
    </source>
</evidence>
<protein>
    <submittedName>
        <fullName evidence="4">Nitronate monooxygenase</fullName>
    </submittedName>
</protein>
<accession>A0A4V6BDN3</accession>
<proteinExistence type="predicted"/>
<evidence type="ECO:0000256" key="2">
    <source>
        <dbReference type="ARBA" id="ARBA00022643"/>
    </source>
</evidence>